<comment type="caution">
    <text evidence="1">The sequence shown here is derived from an EMBL/GenBank/DDBJ whole genome shotgun (WGS) entry which is preliminary data.</text>
</comment>
<reference evidence="1 2" key="1">
    <citation type="submission" date="2022-05" db="EMBL/GenBank/DDBJ databases">
        <authorList>
            <consortium name="Genoscope - CEA"/>
            <person name="William W."/>
        </authorList>
    </citation>
    <scope>NUCLEOTIDE SEQUENCE [LARGE SCALE GENOMIC DNA]</scope>
</reference>
<feature type="non-terminal residue" evidence="1">
    <location>
        <position position="135"/>
    </location>
</feature>
<evidence type="ECO:0000313" key="2">
    <source>
        <dbReference type="Proteomes" id="UP001159405"/>
    </source>
</evidence>
<dbReference type="Proteomes" id="UP001159405">
    <property type="component" value="Unassembled WGS sequence"/>
</dbReference>
<gene>
    <name evidence="1" type="ORF">PLOB_00002707</name>
</gene>
<organism evidence="1 2">
    <name type="scientific">Porites lobata</name>
    <dbReference type="NCBI Taxonomy" id="104759"/>
    <lineage>
        <taxon>Eukaryota</taxon>
        <taxon>Metazoa</taxon>
        <taxon>Cnidaria</taxon>
        <taxon>Anthozoa</taxon>
        <taxon>Hexacorallia</taxon>
        <taxon>Scleractinia</taxon>
        <taxon>Fungiina</taxon>
        <taxon>Poritidae</taxon>
        <taxon>Porites</taxon>
    </lineage>
</organism>
<protein>
    <submittedName>
        <fullName evidence="1">Uncharacterized protein</fullName>
    </submittedName>
</protein>
<proteinExistence type="predicted"/>
<dbReference type="EMBL" id="CALNXK010000011">
    <property type="protein sequence ID" value="CAH3043880.1"/>
    <property type="molecule type" value="Genomic_DNA"/>
</dbReference>
<evidence type="ECO:0000313" key="1">
    <source>
        <dbReference type="EMBL" id="CAH3043880.1"/>
    </source>
</evidence>
<accession>A0ABN8NAG2</accession>
<keyword evidence="2" id="KW-1185">Reference proteome</keyword>
<name>A0ABN8NAG2_9CNID</name>
<sequence length="135" mass="15821">MAARRQRFSWEEVIVQVLVESVETEEDEGPEVSLNDTLETLISNFTALWCSISNYTHFMEEVRQLMLNVYHRHEVGVHGMDKSLMSSLLAWPMITSEVLIWLNRIRMRMSAKPKASNPWTIEVKRDLPQEIFEVL</sequence>